<dbReference type="InterPro" id="IPR000751">
    <property type="entry name" value="MPI_Phosphatase"/>
</dbReference>
<evidence type="ECO:0000256" key="10">
    <source>
        <dbReference type="RuleBase" id="RU368028"/>
    </source>
</evidence>
<comment type="similarity">
    <text evidence="1 10">Belongs to the MPI phosphatase family.</text>
</comment>
<evidence type="ECO:0000256" key="11">
    <source>
        <dbReference type="SAM" id="MobiDB-lite"/>
    </source>
</evidence>
<dbReference type="EC" id="3.1.3.48" evidence="2 10"/>
<evidence type="ECO:0000256" key="1">
    <source>
        <dbReference type="ARBA" id="ARBA00011065"/>
    </source>
</evidence>
<keyword evidence="7 10" id="KW-0131">Cell cycle</keyword>
<keyword evidence="6 10" id="KW-0904">Protein phosphatase</keyword>
<evidence type="ECO:0000256" key="5">
    <source>
        <dbReference type="ARBA" id="ARBA00022801"/>
    </source>
</evidence>
<dbReference type="PROSITE" id="PS50206">
    <property type="entry name" value="RHODANESE_3"/>
    <property type="match status" value="1"/>
</dbReference>
<evidence type="ECO:0000256" key="3">
    <source>
        <dbReference type="ARBA" id="ARBA00022618"/>
    </source>
</evidence>
<dbReference type="GO" id="GO:0110032">
    <property type="term" value="P:positive regulation of G2/MI transition of meiotic cell cycle"/>
    <property type="evidence" value="ECO:0007669"/>
    <property type="project" value="TreeGrafter"/>
</dbReference>
<dbReference type="GO" id="GO:0005737">
    <property type="term" value="C:cytoplasm"/>
    <property type="evidence" value="ECO:0007669"/>
    <property type="project" value="TreeGrafter"/>
</dbReference>
<dbReference type="InterPro" id="IPR001763">
    <property type="entry name" value="Rhodanese-like_dom"/>
</dbReference>
<feature type="region of interest" description="Disordered" evidence="11">
    <location>
        <begin position="104"/>
        <end position="129"/>
    </location>
</feature>
<reference evidence="13" key="1">
    <citation type="journal article" date="2020" name="Stud. Mycol.">
        <title>101 Dothideomycetes genomes: a test case for predicting lifestyles and emergence of pathogens.</title>
        <authorList>
            <person name="Haridas S."/>
            <person name="Albert R."/>
            <person name="Binder M."/>
            <person name="Bloem J."/>
            <person name="Labutti K."/>
            <person name="Salamov A."/>
            <person name="Andreopoulos B."/>
            <person name="Baker S."/>
            <person name="Barry K."/>
            <person name="Bills G."/>
            <person name="Bluhm B."/>
            <person name="Cannon C."/>
            <person name="Castanera R."/>
            <person name="Culley D."/>
            <person name="Daum C."/>
            <person name="Ezra D."/>
            <person name="Gonzalez J."/>
            <person name="Henrissat B."/>
            <person name="Kuo A."/>
            <person name="Liang C."/>
            <person name="Lipzen A."/>
            <person name="Lutzoni F."/>
            <person name="Magnuson J."/>
            <person name="Mondo S."/>
            <person name="Nolan M."/>
            <person name="Ohm R."/>
            <person name="Pangilinan J."/>
            <person name="Park H.-J."/>
            <person name="Ramirez L."/>
            <person name="Alfaro M."/>
            <person name="Sun H."/>
            <person name="Tritt A."/>
            <person name="Yoshinaga Y."/>
            <person name="Zwiers L.-H."/>
            <person name="Turgeon B."/>
            <person name="Goodwin S."/>
            <person name="Spatafora J."/>
            <person name="Crous P."/>
            <person name="Grigoriev I."/>
        </authorList>
    </citation>
    <scope>NUCLEOTIDE SEQUENCE</scope>
    <source>
        <strain evidence="13">CBS 675.92</strain>
    </source>
</reference>
<evidence type="ECO:0000259" key="12">
    <source>
        <dbReference type="PROSITE" id="PS50206"/>
    </source>
</evidence>
<evidence type="ECO:0000313" key="13">
    <source>
        <dbReference type="EMBL" id="KAF1963297.1"/>
    </source>
</evidence>
<comment type="function">
    <text evidence="10">Tyrosine protein phosphatase which functions as a dosage-dependent inducer of mitotic progression.</text>
</comment>
<dbReference type="GO" id="GO:0051301">
    <property type="term" value="P:cell division"/>
    <property type="evidence" value="ECO:0007669"/>
    <property type="project" value="UniProtKB-UniRule"/>
</dbReference>
<dbReference type="AlphaFoldDB" id="A0A6A5UQE8"/>
<dbReference type="Proteomes" id="UP000800035">
    <property type="component" value="Unassembled WGS sequence"/>
</dbReference>
<keyword evidence="14" id="KW-1185">Reference proteome</keyword>
<gene>
    <name evidence="13" type="ORF">CC80DRAFT_498503</name>
</gene>
<dbReference type="Gene3D" id="3.40.250.10">
    <property type="entry name" value="Rhodanese-like domain"/>
    <property type="match status" value="1"/>
</dbReference>
<accession>A0A6A5UQE8</accession>
<dbReference type="GO" id="GO:0005634">
    <property type="term" value="C:nucleus"/>
    <property type="evidence" value="ECO:0007669"/>
    <property type="project" value="TreeGrafter"/>
</dbReference>
<name>A0A6A5UQE8_9PLEO</name>
<dbReference type="OrthoDB" id="26523at2759"/>
<dbReference type="SMART" id="SM00450">
    <property type="entry name" value="RHOD"/>
    <property type="match status" value="1"/>
</dbReference>
<proteinExistence type="inferred from homology"/>
<evidence type="ECO:0000256" key="2">
    <source>
        <dbReference type="ARBA" id="ARBA00013064"/>
    </source>
</evidence>
<dbReference type="Pfam" id="PF00581">
    <property type="entry name" value="Rhodanese"/>
    <property type="match status" value="1"/>
</dbReference>
<evidence type="ECO:0000313" key="14">
    <source>
        <dbReference type="Proteomes" id="UP000800035"/>
    </source>
</evidence>
<dbReference type="PANTHER" id="PTHR10828">
    <property type="entry name" value="M-PHASE INDUCER PHOSPHATASE DUAL SPECIFICITY PHOSPHATASE CDC25"/>
    <property type="match status" value="1"/>
</dbReference>
<dbReference type="PANTHER" id="PTHR10828:SF17">
    <property type="entry name" value="PROTEIN-TYROSINE-PHOSPHATASE"/>
    <property type="match status" value="1"/>
</dbReference>
<protein>
    <recommendedName>
        <fullName evidence="9 10">M-phase inducer phosphatase</fullName>
        <ecNumber evidence="2 10">3.1.3.48</ecNumber>
    </recommendedName>
</protein>
<keyword evidence="4 10" id="KW-0498">Mitosis</keyword>
<sequence>MEMSSPLAAMHPPPLPCGPWGYRRDFPSNPIFGSSKNLNFNFRDLSMKRSSNDYFSLQPIPGSSPTASLAADMSSNLHVDQSPQLATPRRSLFTSNLFQQLDNREGTRTPPVRWEGVTTPPIPSSSPNFVPDSMDISPLPHKAPFSFASERFLPSPSPIDVTTANSTPAVDDDMLSPCELPAAPQLTVPGTEGLRPLSAVENRKPILRRPSLSKAKNYSTNTVSFKQQEQNHLPPFKFGAGVDAFMPSAPSPAALDECFAPSPPQDRRPFSNPLLGPSRPKLFERSTSASRASGPPNCAVRKPAGPPSRRPTKYRRSLSMFEHPGDVMNAKQEKDDNYTPSGLQSVMDVDDVSAPKLPYFTPPSEPDSLPRITDTTLISILNGEYDHIYEEKMIVDCRFEYEYTGGHITGAVNFCDKELLGHRLFRADASTTTTNTLVILHCEYSAHRAPLMAKFLRNEDRKLNCHRYPQLTYPEVYILDGGYSSFFASHRERCFPQQYLRMDAEEHQDKCERGMDKLRQRSKLSRAQTFAVGQRCSFEGSFDESPTAVGRSRSGSNTLSDALSIGRIGTTRRMASY</sequence>
<feature type="domain" description="Rhodanese" evidence="12">
    <location>
        <begin position="388"/>
        <end position="495"/>
    </location>
</feature>
<dbReference type="GO" id="GO:0004725">
    <property type="term" value="F:protein tyrosine phosphatase activity"/>
    <property type="evidence" value="ECO:0007669"/>
    <property type="project" value="UniProtKB-UniRule"/>
</dbReference>
<keyword evidence="5 10" id="KW-0378">Hydrolase</keyword>
<dbReference type="GO" id="GO:0010971">
    <property type="term" value="P:positive regulation of G2/M transition of mitotic cell cycle"/>
    <property type="evidence" value="ECO:0007669"/>
    <property type="project" value="TreeGrafter"/>
</dbReference>
<evidence type="ECO:0000256" key="6">
    <source>
        <dbReference type="ARBA" id="ARBA00022912"/>
    </source>
</evidence>
<dbReference type="GO" id="GO:0000086">
    <property type="term" value="P:G2/M transition of mitotic cell cycle"/>
    <property type="evidence" value="ECO:0007669"/>
    <property type="project" value="TreeGrafter"/>
</dbReference>
<feature type="region of interest" description="Disordered" evidence="11">
    <location>
        <begin position="255"/>
        <end position="315"/>
    </location>
</feature>
<dbReference type="FunFam" id="3.40.250.10:FF:000021">
    <property type="entry name" value="M-phase inducer phosphatase cdc-25.2"/>
    <property type="match status" value="1"/>
</dbReference>
<dbReference type="CDD" id="cd01530">
    <property type="entry name" value="Cdc25"/>
    <property type="match status" value="1"/>
</dbReference>
<organism evidence="13 14">
    <name type="scientific">Byssothecium circinans</name>
    <dbReference type="NCBI Taxonomy" id="147558"/>
    <lineage>
        <taxon>Eukaryota</taxon>
        <taxon>Fungi</taxon>
        <taxon>Dikarya</taxon>
        <taxon>Ascomycota</taxon>
        <taxon>Pezizomycotina</taxon>
        <taxon>Dothideomycetes</taxon>
        <taxon>Pleosporomycetidae</taxon>
        <taxon>Pleosporales</taxon>
        <taxon>Massarineae</taxon>
        <taxon>Massarinaceae</taxon>
        <taxon>Byssothecium</taxon>
    </lineage>
</organism>
<dbReference type="SUPFAM" id="SSF52821">
    <property type="entry name" value="Rhodanese/Cell cycle control phosphatase"/>
    <property type="match status" value="1"/>
</dbReference>
<comment type="catalytic activity">
    <reaction evidence="8 10">
        <text>O-phospho-L-tyrosyl-[protein] + H2O = L-tyrosyl-[protein] + phosphate</text>
        <dbReference type="Rhea" id="RHEA:10684"/>
        <dbReference type="Rhea" id="RHEA-COMP:10136"/>
        <dbReference type="Rhea" id="RHEA-COMP:20101"/>
        <dbReference type="ChEBI" id="CHEBI:15377"/>
        <dbReference type="ChEBI" id="CHEBI:43474"/>
        <dbReference type="ChEBI" id="CHEBI:46858"/>
        <dbReference type="ChEBI" id="CHEBI:61978"/>
        <dbReference type="EC" id="3.1.3.48"/>
    </reaction>
</comment>
<evidence type="ECO:0000256" key="4">
    <source>
        <dbReference type="ARBA" id="ARBA00022776"/>
    </source>
</evidence>
<evidence type="ECO:0000256" key="8">
    <source>
        <dbReference type="ARBA" id="ARBA00051722"/>
    </source>
</evidence>
<dbReference type="EMBL" id="ML976977">
    <property type="protein sequence ID" value="KAF1963297.1"/>
    <property type="molecule type" value="Genomic_DNA"/>
</dbReference>
<keyword evidence="3 10" id="KW-0132">Cell division</keyword>
<dbReference type="InterPro" id="IPR036873">
    <property type="entry name" value="Rhodanese-like_dom_sf"/>
</dbReference>
<evidence type="ECO:0000256" key="7">
    <source>
        <dbReference type="ARBA" id="ARBA00023306"/>
    </source>
</evidence>
<evidence type="ECO:0000256" key="9">
    <source>
        <dbReference type="ARBA" id="ARBA00067190"/>
    </source>
</evidence>